<comment type="cofactor">
    <cofactor evidence="1">
        <name>heme b</name>
        <dbReference type="ChEBI" id="CHEBI:60344"/>
    </cofactor>
</comment>
<accession>A0A2J6Q0B4</accession>
<proteinExistence type="inferred from homology"/>
<dbReference type="PANTHER" id="PTHR33577:SF9">
    <property type="entry name" value="PEROXIDASE STCC"/>
    <property type="match status" value="1"/>
</dbReference>
<dbReference type="Gene3D" id="1.10.489.10">
    <property type="entry name" value="Chloroperoxidase-like"/>
    <property type="match status" value="1"/>
</dbReference>
<evidence type="ECO:0000256" key="7">
    <source>
        <dbReference type="ARBA" id="ARBA00025795"/>
    </source>
</evidence>
<dbReference type="STRING" id="1745343.A0A2J6Q0B4"/>
<dbReference type="OrthoDB" id="407298at2759"/>
<dbReference type="InterPro" id="IPR000028">
    <property type="entry name" value="Chloroperoxidase"/>
</dbReference>
<evidence type="ECO:0000256" key="5">
    <source>
        <dbReference type="ARBA" id="ARBA00023002"/>
    </source>
</evidence>
<name>A0A2J6Q0B4_9HELO</name>
<dbReference type="InterPro" id="IPR036851">
    <property type="entry name" value="Chloroperoxidase-like_sf"/>
</dbReference>
<feature type="domain" description="Heme haloperoxidase family profile" evidence="8">
    <location>
        <begin position="31"/>
        <end position="235"/>
    </location>
</feature>
<reference evidence="9 10" key="1">
    <citation type="submission" date="2016-05" db="EMBL/GenBank/DDBJ databases">
        <title>A degradative enzymes factory behind the ericoid mycorrhizal symbiosis.</title>
        <authorList>
            <consortium name="DOE Joint Genome Institute"/>
            <person name="Martino E."/>
            <person name="Morin E."/>
            <person name="Grelet G."/>
            <person name="Kuo A."/>
            <person name="Kohler A."/>
            <person name="Daghino S."/>
            <person name="Barry K."/>
            <person name="Choi C."/>
            <person name="Cichocki N."/>
            <person name="Clum A."/>
            <person name="Copeland A."/>
            <person name="Hainaut M."/>
            <person name="Haridas S."/>
            <person name="Labutti K."/>
            <person name="Lindquist E."/>
            <person name="Lipzen A."/>
            <person name="Khouja H.-R."/>
            <person name="Murat C."/>
            <person name="Ohm R."/>
            <person name="Olson A."/>
            <person name="Spatafora J."/>
            <person name="Veneault-Fourrey C."/>
            <person name="Henrissat B."/>
            <person name="Grigoriev I."/>
            <person name="Martin F."/>
            <person name="Perotto S."/>
        </authorList>
    </citation>
    <scope>NUCLEOTIDE SEQUENCE [LARGE SCALE GENOMIC DNA]</scope>
    <source>
        <strain evidence="9 10">UAMH 7357</strain>
    </source>
</reference>
<dbReference type="GO" id="GO:0004601">
    <property type="term" value="F:peroxidase activity"/>
    <property type="evidence" value="ECO:0007669"/>
    <property type="project" value="UniProtKB-KW"/>
</dbReference>
<keyword evidence="5" id="KW-0560">Oxidoreductase</keyword>
<dbReference type="PROSITE" id="PS51405">
    <property type="entry name" value="HEME_HALOPEROXIDASE"/>
    <property type="match status" value="1"/>
</dbReference>
<dbReference type="Pfam" id="PF01328">
    <property type="entry name" value="Peroxidase_2"/>
    <property type="match status" value="1"/>
</dbReference>
<evidence type="ECO:0000256" key="6">
    <source>
        <dbReference type="ARBA" id="ARBA00023004"/>
    </source>
</evidence>
<keyword evidence="4" id="KW-0479">Metal-binding</keyword>
<keyword evidence="3" id="KW-0349">Heme</keyword>
<sequence>MYLTLPNIVKSLFSSGYSKTAKAPAVSPDVDDHVYVKGNPDDRGPCPGLNALANQGFLPRDGKNLTLAQVEQALMTHLHMSKLLATSLTSALKPLVRKDGTFDLSDTRKHNVIEHDNSFTRHDLWQGDNYTFQPDMFDAMLADANGGPLTLATLAKSFVRRDKESKAAGAPKLPLKLWFVRLLNIAGAINTSMLPGGKLPRDVAEQLFVEEKWADVILNNPKQRSVLTLLWNACGVLWHVVIKR</sequence>
<comment type="similarity">
    <text evidence="7">Belongs to the chloroperoxidase family.</text>
</comment>
<protein>
    <submittedName>
        <fullName evidence="9">Cloroperoxidase</fullName>
    </submittedName>
</protein>
<evidence type="ECO:0000313" key="9">
    <source>
        <dbReference type="EMBL" id="PMD19698.1"/>
    </source>
</evidence>
<evidence type="ECO:0000256" key="2">
    <source>
        <dbReference type="ARBA" id="ARBA00022559"/>
    </source>
</evidence>
<organism evidence="9 10">
    <name type="scientific">Hyaloscypha hepaticicola</name>
    <dbReference type="NCBI Taxonomy" id="2082293"/>
    <lineage>
        <taxon>Eukaryota</taxon>
        <taxon>Fungi</taxon>
        <taxon>Dikarya</taxon>
        <taxon>Ascomycota</taxon>
        <taxon>Pezizomycotina</taxon>
        <taxon>Leotiomycetes</taxon>
        <taxon>Helotiales</taxon>
        <taxon>Hyaloscyphaceae</taxon>
        <taxon>Hyaloscypha</taxon>
    </lineage>
</organism>
<dbReference type="EMBL" id="KZ613488">
    <property type="protein sequence ID" value="PMD19698.1"/>
    <property type="molecule type" value="Genomic_DNA"/>
</dbReference>
<evidence type="ECO:0000256" key="4">
    <source>
        <dbReference type="ARBA" id="ARBA00022723"/>
    </source>
</evidence>
<keyword evidence="2 9" id="KW-0575">Peroxidase</keyword>
<keyword evidence="10" id="KW-1185">Reference proteome</keyword>
<dbReference type="GO" id="GO:0046872">
    <property type="term" value="F:metal ion binding"/>
    <property type="evidence" value="ECO:0007669"/>
    <property type="project" value="UniProtKB-KW"/>
</dbReference>
<evidence type="ECO:0000256" key="3">
    <source>
        <dbReference type="ARBA" id="ARBA00022617"/>
    </source>
</evidence>
<evidence type="ECO:0000313" key="10">
    <source>
        <dbReference type="Proteomes" id="UP000235672"/>
    </source>
</evidence>
<keyword evidence="6" id="KW-0408">Iron</keyword>
<dbReference type="PANTHER" id="PTHR33577">
    <property type="entry name" value="STERIGMATOCYSTIN BIOSYNTHESIS PEROXIDASE STCC-RELATED"/>
    <property type="match status" value="1"/>
</dbReference>
<dbReference type="Proteomes" id="UP000235672">
    <property type="component" value="Unassembled WGS sequence"/>
</dbReference>
<gene>
    <name evidence="9" type="ORF">NA56DRAFT_197679</name>
</gene>
<dbReference type="AlphaFoldDB" id="A0A2J6Q0B4"/>
<evidence type="ECO:0000256" key="1">
    <source>
        <dbReference type="ARBA" id="ARBA00001970"/>
    </source>
</evidence>
<evidence type="ECO:0000259" key="8">
    <source>
        <dbReference type="PROSITE" id="PS51405"/>
    </source>
</evidence>
<dbReference type="SUPFAM" id="SSF47571">
    <property type="entry name" value="Cloroperoxidase"/>
    <property type="match status" value="1"/>
</dbReference>